<protein>
    <submittedName>
        <fullName evidence="2">Uncharacterized protein</fullName>
    </submittedName>
</protein>
<evidence type="ECO:0000313" key="2">
    <source>
        <dbReference type="EMBL" id="EJU22943.1"/>
    </source>
</evidence>
<accession>J6HK00</accession>
<dbReference type="RefSeq" id="WP_009530837.1">
    <property type="nucleotide sequence ID" value="NZ_ALNK01000017.1"/>
</dbReference>
<proteinExistence type="predicted"/>
<dbReference type="AlphaFoldDB" id="J6HK00"/>
<evidence type="ECO:0000256" key="1">
    <source>
        <dbReference type="SAM" id="MobiDB-lite"/>
    </source>
</evidence>
<reference evidence="2 3" key="1">
    <citation type="submission" date="2012-07" db="EMBL/GenBank/DDBJ databases">
        <authorList>
            <person name="Durkin A.S."/>
            <person name="McCorrison J."/>
            <person name="Torralba M."/>
            <person name="Gillis M."/>
            <person name="Methe B."/>
            <person name="Sutton G."/>
            <person name="Nelson K.E."/>
        </authorList>
    </citation>
    <scope>NUCLEOTIDE SEQUENCE [LARGE SCALE GENOMIC DNA]</scope>
    <source>
        <strain evidence="2 3">OBRC8</strain>
    </source>
</reference>
<sequence>MIFDASQGIRPDGQPCDSINPQDWWQNGFPTLMGFNGHRTYGVKVSNSGWSDNAGSVQGFPFRNNNGKLEVLIGGEWLQVGGRQYTVTRLINTNWNDANRNAIGSGHVLFEYNGGSGILRSLFANIDYRKTGAIFNVIIDGITIHYDTGNFVYSSDNLQMSMIKVFTNRSDDSAKFLGIPNELEFKNSIKITVAGYDIVRQVFGLVQTEK</sequence>
<feature type="region of interest" description="Disordered" evidence="1">
    <location>
        <begin position="1"/>
        <end position="20"/>
    </location>
</feature>
<keyword evidence="3" id="KW-1185">Reference proteome</keyword>
<name>J6HK00_9FIRM</name>
<evidence type="ECO:0000313" key="3">
    <source>
        <dbReference type="Proteomes" id="UP000005244"/>
    </source>
</evidence>
<dbReference type="EMBL" id="ALNK01000017">
    <property type="protein sequence ID" value="EJU22943.1"/>
    <property type="molecule type" value="Genomic_DNA"/>
</dbReference>
<organism evidence="2 3">
    <name type="scientific">Peptoanaerobacter stomatis</name>
    <dbReference type="NCBI Taxonomy" id="796937"/>
    <lineage>
        <taxon>Bacteria</taxon>
        <taxon>Bacillati</taxon>
        <taxon>Bacillota</taxon>
        <taxon>Clostridia</taxon>
        <taxon>Peptostreptococcales</taxon>
        <taxon>Filifactoraceae</taxon>
        <taxon>Peptoanaerobacter</taxon>
    </lineage>
</organism>
<gene>
    <name evidence="2" type="ORF">HMPREF1143_0481</name>
</gene>
<dbReference type="Proteomes" id="UP000005244">
    <property type="component" value="Unassembled WGS sequence"/>
</dbReference>
<comment type="caution">
    <text evidence="2">The sequence shown here is derived from an EMBL/GenBank/DDBJ whole genome shotgun (WGS) entry which is preliminary data.</text>
</comment>